<feature type="compositionally biased region" description="Low complexity" evidence="1">
    <location>
        <begin position="227"/>
        <end position="242"/>
    </location>
</feature>
<sequence length="327" mass="36891">MSRNLNQTASLHRARAFVLRLRFHRVPPVRSSWFAGAGLALAWLFVLATPVSQAQPPDDDLDRLLEQVESKLPPPPQPKPDQAPASGQPQGDPPAPKPGELGKEDALIDDLLKGLGETVDRPDTKDQPRPPGMGGPPDRRPPDAQGEADPLNPEQKAIDDRLEEIFGIKRKQPNPPQDPQTGRMAEMIRKMRDVEQRLSQPDTGEQTRQKQKEILEDLDQAIEMARRMSQISRQRSRQPGRQGDPSQMLQEDSPSNDSQDGTRNMAADKPKPRTNPLANLKDEWGHLPEHLREEMNNVFKEEMLEARKALIERYYLSVARKSKNVKE</sequence>
<dbReference type="STRING" id="575540.Isop_3539"/>
<accession>E8QXQ9</accession>
<evidence type="ECO:0000313" key="2">
    <source>
        <dbReference type="EMBL" id="ADV64096.1"/>
    </source>
</evidence>
<evidence type="ECO:0000313" key="3">
    <source>
        <dbReference type="Proteomes" id="UP000008631"/>
    </source>
</evidence>
<reference evidence="2 3" key="2">
    <citation type="journal article" date="2011" name="Stand. Genomic Sci.">
        <title>Complete genome sequence of Isosphaera pallida type strain (IS1B).</title>
        <authorList>
            <consortium name="US DOE Joint Genome Institute (JGI-PGF)"/>
            <person name="Goker M."/>
            <person name="Cleland D."/>
            <person name="Saunders E."/>
            <person name="Lapidus A."/>
            <person name="Nolan M."/>
            <person name="Lucas S."/>
            <person name="Hammon N."/>
            <person name="Deshpande S."/>
            <person name="Cheng J.F."/>
            <person name="Tapia R."/>
            <person name="Han C."/>
            <person name="Goodwin L."/>
            <person name="Pitluck S."/>
            <person name="Liolios K."/>
            <person name="Pagani I."/>
            <person name="Ivanova N."/>
            <person name="Mavromatis K."/>
            <person name="Pati A."/>
            <person name="Chen A."/>
            <person name="Palaniappan K."/>
            <person name="Land M."/>
            <person name="Hauser L."/>
            <person name="Chang Y.J."/>
            <person name="Jeffries C.D."/>
            <person name="Detter J.C."/>
            <person name="Beck B."/>
            <person name="Woyke T."/>
            <person name="Bristow J."/>
            <person name="Eisen J.A."/>
            <person name="Markowitz V."/>
            <person name="Hugenholtz P."/>
            <person name="Kyrpides N.C."/>
            <person name="Klenk H.P."/>
        </authorList>
    </citation>
    <scope>NUCLEOTIDE SEQUENCE [LARGE SCALE GENOMIC DNA]</scope>
    <source>
        <strain evidence="3">ATCC 43644 / DSM 9630 / IS1B</strain>
    </source>
</reference>
<feature type="compositionally biased region" description="Basic and acidic residues" evidence="1">
    <location>
        <begin position="156"/>
        <end position="167"/>
    </location>
</feature>
<organism evidence="2 3">
    <name type="scientific">Isosphaera pallida (strain ATCC 43644 / DSM 9630 / IS1B)</name>
    <dbReference type="NCBI Taxonomy" id="575540"/>
    <lineage>
        <taxon>Bacteria</taxon>
        <taxon>Pseudomonadati</taxon>
        <taxon>Planctomycetota</taxon>
        <taxon>Planctomycetia</taxon>
        <taxon>Isosphaerales</taxon>
        <taxon>Isosphaeraceae</taxon>
        <taxon>Isosphaera</taxon>
    </lineage>
</organism>
<proteinExistence type="predicted"/>
<dbReference type="InParanoid" id="E8QXQ9"/>
<dbReference type="HOGENOM" id="CLU_952825_0_0_0"/>
<dbReference type="KEGG" id="ipa:Isop_3539"/>
<feature type="compositionally biased region" description="Basic and acidic residues" evidence="1">
    <location>
        <begin position="100"/>
        <end position="128"/>
    </location>
</feature>
<name>E8QXQ9_ISOPI</name>
<gene>
    <name evidence="2" type="ordered locus">Isop_3539</name>
</gene>
<feature type="compositionally biased region" description="Basic and acidic residues" evidence="1">
    <location>
        <begin position="186"/>
        <end position="196"/>
    </location>
</feature>
<dbReference type="OrthoDB" id="277548at2"/>
<evidence type="ECO:0000256" key="1">
    <source>
        <dbReference type="SAM" id="MobiDB-lite"/>
    </source>
</evidence>
<reference key="1">
    <citation type="submission" date="2010-11" db="EMBL/GenBank/DDBJ databases">
        <title>The complete sequence of chromosome of Isophaera pallida ATCC 43644.</title>
        <authorList>
            <consortium name="US DOE Joint Genome Institute (JGI-PGF)"/>
            <person name="Lucas S."/>
            <person name="Copeland A."/>
            <person name="Lapidus A."/>
            <person name="Bruce D."/>
            <person name="Goodwin L."/>
            <person name="Pitluck S."/>
            <person name="Kyrpides N."/>
            <person name="Mavromatis K."/>
            <person name="Pagani I."/>
            <person name="Ivanova N."/>
            <person name="Saunders E."/>
            <person name="Brettin T."/>
            <person name="Detter J.C."/>
            <person name="Han C."/>
            <person name="Tapia R."/>
            <person name="Land M."/>
            <person name="Hauser L."/>
            <person name="Markowitz V."/>
            <person name="Cheng J.-F."/>
            <person name="Hugenholtz P."/>
            <person name="Woyke T."/>
            <person name="Wu D."/>
            <person name="Eisen J.A."/>
        </authorList>
    </citation>
    <scope>NUCLEOTIDE SEQUENCE</scope>
    <source>
        <strain>ATCC 43644</strain>
    </source>
</reference>
<dbReference type="EMBL" id="CP002353">
    <property type="protein sequence ID" value="ADV64096.1"/>
    <property type="molecule type" value="Genomic_DNA"/>
</dbReference>
<feature type="compositionally biased region" description="Basic and acidic residues" evidence="1">
    <location>
        <begin position="205"/>
        <end position="215"/>
    </location>
</feature>
<dbReference type="AlphaFoldDB" id="E8QXQ9"/>
<keyword evidence="3" id="KW-1185">Reference proteome</keyword>
<feature type="compositionally biased region" description="Polar residues" evidence="1">
    <location>
        <begin position="244"/>
        <end position="262"/>
    </location>
</feature>
<dbReference type="RefSeq" id="WP_013566384.1">
    <property type="nucleotide sequence ID" value="NC_014962.1"/>
</dbReference>
<feature type="compositionally biased region" description="Pro residues" evidence="1">
    <location>
        <begin position="72"/>
        <end position="81"/>
    </location>
</feature>
<dbReference type="Proteomes" id="UP000008631">
    <property type="component" value="Chromosome"/>
</dbReference>
<feature type="region of interest" description="Disordered" evidence="1">
    <location>
        <begin position="64"/>
        <end position="280"/>
    </location>
</feature>
<protein>
    <submittedName>
        <fullName evidence="2">Uncharacterized protein</fullName>
    </submittedName>
</protein>